<keyword evidence="2" id="KW-0472">Membrane</keyword>
<dbReference type="Proteomes" id="UP001408356">
    <property type="component" value="Unassembled WGS sequence"/>
</dbReference>
<dbReference type="InterPro" id="IPR036259">
    <property type="entry name" value="MFS_trans_sf"/>
</dbReference>
<comment type="subcellular location">
    <subcellularLocation>
        <location evidence="1">Membrane</location>
        <topology evidence="1">Multi-pass membrane protein</topology>
    </subcellularLocation>
</comment>
<dbReference type="InterPro" id="IPR052058">
    <property type="entry name" value="Alcohol_O-acetyltransferase"/>
</dbReference>
<dbReference type="InterPro" id="IPR010828">
    <property type="entry name" value="Atf2/Sli1-like"/>
</dbReference>
<evidence type="ECO:0000256" key="1">
    <source>
        <dbReference type="ARBA" id="ARBA00004141"/>
    </source>
</evidence>
<dbReference type="InterPro" id="IPR011701">
    <property type="entry name" value="MFS"/>
</dbReference>
<sequence>MHPALAITLTMFYTPKEQKEQGRRFAYLYLSVGMAGGFGGLFAYALLKLDGVRGIAGWRWLFIVKGILSVCIAIALWVGMPDSYENANFLNNEDKELMRLRMIKHDRYMRLNESFDKREVSKPFKGKKLWLGASIQFFGDILSFGISTFLPSLVKSFKFDSVLTQLLTVPIYFWAVVSMELRGVLYLACFIIVPGVYCMLGLNYVWMLNSHAGYFKRATAIGVNMTVGNCAGLVIGQIFKNTTSEGGYLQGEATSLAVTLGCPNERRTITREDLGYYKSVAVGAVYDFGSKDIDLRSPRSYFWALKSCLNEHPFLNVSIRNQQTEKPFYERLDTIYLEDHVVIGRDLVVDDGLSSTETQSIELVLNSAVDRSWLSDRPPWRMLVHPILSSPSAKPSRCFIAFSFSHALGDALAGLAFHRTFLDATRLDEQIKEAPHSVKPSQTLPAAFDTPERLPISWRYLLGPLLAVLLPKVIADFLGIRSTTSTIDQGTWLGSPIFFKPDEFQTRIRLLEIDNSLLQLALRASRRNGTKLTATLHRVIIRALSRAIPASEATNFVSQTAINMRTSIGIPNDEIGLYVTGYYENYARDDSSGPLSDAAWAAARSLTKELAQHAVNLSDQPVGLLRYAPSMRGYLTGKVGQKRDSSYEVSNLVTFSDTGGTGGNAACKITKMVFASPSSVVSAPLVFNVVSVKGGSLIFAVTWQPGALGVTKGNERGFVEGICESILSELKELE</sequence>
<organism evidence="3 4">
    <name type="scientific">Seiridium unicorne</name>
    <dbReference type="NCBI Taxonomy" id="138068"/>
    <lineage>
        <taxon>Eukaryota</taxon>
        <taxon>Fungi</taxon>
        <taxon>Dikarya</taxon>
        <taxon>Ascomycota</taxon>
        <taxon>Pezizomycotina</taxon>
        <taxon>Sordariomycetes</taxon>
        <taxon>Xylariomycetidae</taxon>
        <taxon>Amphisphaeriales</taxon>
        <taxon>Sporocadaceae</taxon>
        <taxon>Seiridium</taxon>
    </lineage>
</organism>
<dbReference type="SUPFAM" id="SSF103473">
    <property type="entry name" value="MFS general substrate transporter"/>
    <property type="match status" value="1"/>
</dbReference>
<name>A0ABR2UYF7_9PEZI</name>
<dbReference type="Pfam" id="PF07247">
    <property type="entry name" value="AATase"/>
    <property type="match status" value="1"/>
</dbReference>
<protein>
    <submittedName>
        <fullName evidence="3">Alcohol acetyltransferase</fullName>
    </submittedName>
</protein>
<keyword evidence="2" id="KW-1133">Transmembrane helix</keyword>
<accession>A0ABR2UYF7</accession>
<feature type="transmembrane region" description="Helical" evidence="2">
    <location>
        <begin position="129"/>
        <end position="150"/>
    </location>
</feature>
<evidence type="ECO:0000256" key="2">
    <source>
        <dbReference type="SAM" id="Phobius"/>
    </source>
</evidence>
<proteinExistence type="predicted"/>
<keyword evidence="4" id="KW-1185">Reference proteome</keyword>
<gene>
    <name evidence="3" type="ORF">SUNI508_07328</name>
</gene>
<keyword evidence="2" id="KW-0812">Transmembrane</keyword>
<evidence type="ECO:0000313" key="3">
    <source>
        <dbReference type="EMBL" id="KAK9419592.1"/>
    </source>
</evidence>
<dbReference type="PANTHER" id="PTHR28037:SF1">
    <property type="entry name" value="ALCOHOL O-ACETYLTRANSFERASE 1-RELATED"/>
    <property type="match status" value="1"/>
</dbReference>
<dbReference type="PANTHER" id="PTHR28037">
    <property type="entry name" value="ALCOHOL O-ACETYLTRANSFERASE 1-RELATED"/>
    <property type="match status" value="1"/>
</dbReference>
<reference evidence="3 4" key="1">
    <citation type="journal article" date="2024" name="J. Plant Pathol.">
        <title>Sequence and assembly of the genome of Seiridium unicorne, isolate CBS 538.82, causal agent of cypress canker disease.</title>
        <authorList>
            <person name="Scali E."/>
            <person name="Rocca G.D."/>
            <person name="Danti R."/>
            <person name="Garbelotto M."/>
            <person name="Barberini S."/>
            <person name="Baroncelli R."/>
            <person name="Emiliani G."/>
        </authorList>
    </citation>
    <scope>NUCLEOTIDE SEQUENCE [LARGE SCALE GENOMIC DNA]</scope>
    <source>
        <strain evidence="3 4">BM-138-508</strain>
    </source>
</reference>
<dbReference type="Gene3D" id="1.20.1250.20">
    <property type="entry name" value="MFS general substrate transporter like domains"/>
    <property type="match status" value="1"/>
</dbReference>
<feature type="transmembrane region" description="Helical" evidence="2">
    <location>
        <begin position="59"/>
        <end position="80"/>
    </location>
</feature>
<dbReference type="EMBL" id="JARVKF010000310">
    <property type="protein sequence ID" value="KAK9419592.1"/>
    <property type="molecule type" value="Genomic_DNA"/>
</dbReference>
<feature type="transmembrane region" description="Helical" evidence="2">
    <location>
        <begin position="26"/>
        <end position="47"/>
    </location>
</feature>
<feature type="transmembrane region" description="Helical" evidence="2">
    <location>
        <begin position="162"/>
        <end position="179"/>
    </location>
</feature>
<comment type="caution">
    <text evidence="3">The sequence shown here is derived from an EMBL/GenBank/DDBJ whole genome shotgun (WGS) entry which is preliminary data.</text>
</comment>
<dbReference type="Pfam" id="PF07690">
    <property type="entry name" value="MFS_1"/>
    <property type="match status" value="1"/>
</dbReference>
<feature type="transmembrane region" description="Helical" evidence="2">
    <location>
        <begin position="185"/>
        <end position="206"/>
    </location>
</feature>
<evidence type="ECO:0000313" key="4">
    <source>
        <dbReference type="Proteomes" id="UP001408356"/>
    </source>
</evidence>